<dbReference type="GO" id="GO:0016020">
    <property type="term" value="C:membrane"/>
    <property type="evidence" value="ECO:0007669"/>
    <property type="project" value="UniProtKB-SubCell"/>
</dbReference>
<comment type="function">
    <text evidence="3">Mediates the transfer of lipids between membranes at organelle contact sites.</text>
</comment>
<dbReference type="GeneID" id="14889260"/>
<dbReference type="GO" id="GO:0045053">
    <property type="term" value="P:protein retention in Golgi apparatus"/>
    <property type="evidence" value="ECO:0007669"/>
    <property type="project" value="TreeGrafter"/>
</dbReference>
<dbReference type="EMBL" id="KB206500">
    <property type="protein sequence ID" value="ELP90301.1"/>
    <property type="molecule type" value="Genomic_DNA"/>
</dbReference>
<feature type="region of interest" description="Disordered" evidence="4">
    <location>
        <begin position="661"/>
        <end position="688"/>
    </location>
</feature>
<dbReference type="VEuPathDB" id="AmoebaDB:EIN_504870"/>
<dbReference type="Proteomes" id="UP000014680">
    <property type="component" value="Unassembled WGS sequence"/>
</dbReference>
<reference evidence="5 6" key="1">
    <citation type="submission" date="2012-10" db="EMBL/GenBank/DDBJ databases">
        <authorList>
            <person name="Zafar N."/>
            <person name="Inman J."/>
            <person name="Hall N."/>
            <person name="Lorenzi H."/>
            <person name="Caler E."/>
        </authorList>
    </citation>
    <scope>NUCLEOTIDE SEQUENCE [LARGE SCALE GENOMIC DNA]</scope>
    <source>
        <strain evidence="5 6">IP1</strain>
    </source>
</reference>
<protein>
    <recommendedName>
        <fullName evidence="7">Vacuolar protein sorting-associated protein 13 DH-like domain-containing protein</fullName>
    </recommendedName>
</protein>
<dbReference type="PANTHER" id="PTHR16166:SF93">
    <property type="entry name" value="INTERMEMBRANE LIPID TRANSFER PROTEIN VPS13"/>
    <property type="match status" value="1"/>
</dbReference>
<sequence length="1664" mass="189645">MTQRIRVKIKTKGISLTLNSARITLMTFSYEYSNVSQTTRLSVDSLKLTDLNNCSECVTSGDNTKCLDVTYSHKKNSTCEIFCNSLTLQLVPEFLNSVISSFEPTLTRLFAIQRDATTHTTSLSLEKSAEFATPVDAPLDAKNYNFRCENSSLVFKNYSGNKLRLSANFEGILNVQNQKVDSLAVLVKDTLLTSEMNGRDQMMDIALIKLMSVSLNFKRSALAANFALSDAQGRVSNRDIENTLKLFTELHACIQKFQVFHTNTSQAVLKKVEVPKSVQKGLEIQEQPIRKTPSTHSKWTLPDMKVALSMRDMRLTLFSEEVSSKGKSIETTPCFFLTSQSIEGEIENTTMTCKILQSSLEYVNTTHQVWIKEPLIEPFNVFFNGEFPYCALDISPDNFLVINITPEVVSVANDIVKSWSQSLNSEFYNNKGKCTIHNSSGDRVRLFYKEQEVVVLNGEAKEISMIHERCVQLQIGNYDVISIENISEGRTLKKAFIVTHDNRSVGCVIVKMKAFNKYQRVKICAPVIFVNTTHASLRVWWGTQFLNLEKNKRSGFDVKMGMARFEFVVENKNKKAKYSQDFTLLSSEKQCGYTVTQPLQLNNFFMIEFKGQEGLKCGNEYITPLVVQFKPPFTVINRTPLEIKITCFKYQNEIEKRVMNERENRKSTKDIKKPVNGANLHPKKSNVGIEDKNKRNRTVPRKIATFKAPNKPLPTRPISQNQSILVKNSDSYRFSDTSFLTKTSFDPRYSESEVLTIHAFSRGSLTISPPDDEICYFIEVLSCDPNFSFFESEKKSEILHFSSSMTQLPPLLIGKHFFRQSHENNKIILESPFYLKNSSETPKVVKYEGRVDKDDTWRVFAPDPKLFDEKITFLDRVIGLEKVGQSNERNVFSLKESQNVTIDGEEIFLKVSAFYEQNFEKKSEEKNEEMTNAKCLEIKPRFLLKNETNEVIVLNGNVIVKEKSQKCLHFKAAYIALHNFYEKSVPKQTKILFDKVDEFQIILYTYCGNQIFSIKTIEESGTFITTFYGCEKAFLRIENLTTFEVDFKQVGSKTIFKSRGQTNIPFGWADPTERRELEICGVLVDPLKLESYYKTTINNSIVYVYVEAGEDSTHIVIGAEEKSAEEIQLTLSVLLPTLNISLFRKAAVEELSLTITGIKSEVVKLDKHVGFEFQFDYIQLDFQRFDITQSPVIISPRPLEWIYDTHQTFFHFGILLTIPNLSAISKVLYVSHLTFTLRPLEVLIEMDVLNDLVQTYNEYSPLIIFEGENKRTYKDTRVVIENAVINSIDINMTIHRGNSTFSDHSNILQIVSSIARMDVDRIPIYIAKTVHKSVYLSKSTLLARVAEKLFCDLEDMKWTFVTRLLGFRAVGTNYDNIESTDEFHLSAMNELPSDVRHEIACFFSRENNMSSFSDPSETVKEKIIPSELVEAQRSTFEYSVLDGAKNLGTSVVRSVKGLWNTSVGLTDIVGAKRKTLAPAGFMGGIVVGAAGIVVKPIDGIVGFFKSVSDGLNGLSFGQIATQRMRPPRYCPGQVIQFNLYNSFGWSLLNEVEGGYFKEDGYKTWLKKVDGNRLYAILFTQIEMIGVDKKSPLDPPNFLWRILYEKIYDFGLEGTHICVYINNPFKSGFFFGRTDKFVLENWDKEHLTTIKETIQEITGKVVRSV</sequence>
<dbReference type="GO" id="GO:0006623">
    <property type="term" value="P:protein targeting to vacuole"/>
    <property type="evidence" value="ECO:0007669"/>
    <property type="project" value="TreeGrafter"/>
</dbReference>
<name>A0A0A1U7D2_ENTIV</name>
<dbReference type="PANTHER" id="PTHR16166">
    <property type="entry name" value="VACUOLAR PROTEIN SORTING-ASSOCIATED PROTEIN VPS13"/>
    <property type="match status" value="1"/>
</dbReference>
<comment type="subcellular location">
    <subcellularLocation>
        <location evidence="1">Membrane</location>
        <topology evidence="1">Peripheral membrane protein</topology>
    </subcellularLocation>
</comment>
<gene>
    <name evidence="5" type="ORF">EIN_504870</name>
</gene>
<evidence type="ECO:0000313" key="6">
    <source>
        <dbReference type="Proteomes" id="UP000014680"/>
    </source>
</evidence>
<dbReference type="RefSeq" id="XP_004257072.1">
    <property type="nucleotide sequence ID" value="XM_004257024.1"/>
</dbReference>
<dbReference type="OrthoDB" id="29675at2759"/>
<dbReference type="KEGG" id="eiv:EIN_504870"/>
<comment type="similarity">
    <text evidence="2">Belongs to the VPS13 family.</text>
</comment>
<evidence type="ECO:0000256" key="4">
    <source>
        <dbReference type="SAM" id="MobiDB-lite"/>
    </source>
</evidence>
<proteinExistence type="inferred from homology"/>
<evidence type="ECO:0000256" key="1">
    <source>
        <dbReference type="ARBA" id="ARBA00004170"/>
    </source>
</evidence>
<organism evidence="5 6">
    <name type="scientific">Entamoeba invadens IP1</name>
    <dbReference type="NCBI Taxonomy" id="370355"/>
    <lineage>
        <taxon>Eukaryota</taxon>
        <taxon>Amoebozoa</taxon>
        <taxon>Evosea</taxon>
        <taxon>Archamoebae</taxon>
        <taxon>Mastigamoebida</taxon>
        <taxon>Entamoebidae</taxon>
        <taxon>Entamoeba</taxon>
    </lineage>
</organism>
<dbReference type="OMA" id="TELHACI"/>
<evidence type="ECO:0000313" key="5">
    <source>
        <dbReference type="EMBL" id="ELP90301.1"/>
    </source>
</evidence>
<dbReference type="InterPro" id="IPR026847">
    <property type="entry name" value="VPS13"/>
</dbReference>
<evidence type="ECO:0000256" key="2">
    <source>
        <dbReference type="ARBA" id="ARBA00006545"/>
    </source>
</evidence>
<keyword evidence="6" id="KW-1185">Reference proteome</keyword>
<accession>A0A0A1U7D2</accession>
<feature type="compositionally biased region" description="Basic and acidic residues" evidence="4">
    <location>
        <begin position="661"/>
        <end position="673"/>
    </location>
</feature>
<evidence type="ECO:0008006" key="7">
    <source>
        <dbReference type="Google" id="ProtNLM"/>
    </source>
</evidence>
<evidence type="ECO:0000256" key="3">
    <source>
        <dbReference type="ARBA" id="ARBA00033718"/>
    </source>
</evidence>